<sequence>MKRVNKSQSSLFYERHLFFFYLKKSILSVKFIVCVILLLIPIFQLLYNLEFMFIENQRGVDKEIFWINFTGISDGILLLTSVIMAADIVSGEFSNRSAMIVYATESRYKILTIKSLCLIISIFILMLFYFSAIFIMIFIKTDLLVSTHIYIAGFLLNFIEMMVYSSLTFMISALTRSISLSFIFPFFYILIDPFLEILN</sequence>
<keyword evidence="1" id="KW-1133">Transmembrane helix</keyword>
<feature type="transmembrane region" description="Helical" evidence="1">
    <location>
        <begin position="171"/>
        <end position="191"/>
    </location>
</feature>
<feature type="transmembrane region" description="Helical" evidence="1">
    <location>
        <begin position="116"/>
        <end position="139"/>
    </location>
</feature>
<dbReference type="AlphaFoldDB" id="A0A0F9TIW9"/>
<name>A0A0F9TIW9_9ZZZZ</name>
<keyword evidence="1" id="KW-0812">Transmembrane</keyword>
<gene>
    <name evidence="2" type="ORF">LCGC14_0723790</name>
</gene>
<feature type="transmembrane region" description="Helical" evidence="1">
    <location>
        <begin position="64"/>
        <end position="89"/>
    </location>
</feature>
<keyword evidence="1" id="KW-0472">Membrane</keyword>
<feature type="transmembrane region" description="Helical" evidence="1">
    <location>
        <begin position="21"/>
        <end position="44"/>
    </location>
</feature>
<protein>
    <recommendedName>
        <fullName evidence="3">ABC-2 type transporter domain-containing protein</fullName>
    </recommendedName>
</protein>
<feature type="transmembrane region" description="Helical" evidence="1">
    <location>
        <begin position="145"/>
        <end position="164"/>
    </location>
</feature>
<dbReference type="EMBL" id="LAZR01001650">
    <property type="protein sequence ID" value="KKN41383.1"/>
    <property type="molecule type" value="Genomic_DNA"/>
</dbReference>
<reference evidence="2" key="1">
    <citation type="journal article" date="2015" name="Nature">
        <title>Complex archaea that bridge the gap between prokaryotes and eukaryotes.</title>
        <authorList>
            <person name="Spang A."/>
            <person name="Saw J.H."/>
            <person name="Jorgensen S.L."/>
            <person name="Zaremba-Niedzwiedzka K."/>
            <person name="Martijn J."/>
            <person name="Lind A.E."/>
            <person name="van Eijk R."/>
            <person name="Schleper C."/>
            <person name="Guy L."/>
            <person name="Ettema T.J."/>
        </authorList>
    </citation>
    <scope>NUCLEOTIDE SEQUENCE</scope>
</reference>
<evidence type="ECO:0000313" key="2">
    <source>
        <dbReference type="EMBL" id="KKN41383.1"/>
    </source>
</evidence>
<accession>A0A0F9TIW9</accession>
<evidence type="ECO:0008006" key="3">
    <source>
        <dbReference type="Google" id="ProtNLM"/>
    </source>
</evidence>
<evidence type="ECO:0000256" key="1">
    <source>
        <dbReference type="SAM" id="Phobius"/>
    </source>
</evidence>
<proteinExistence type="predicted"/>
<organism evidence="2">
    <name type="scientific">marine sediment metagenome</name>
    <dbReference type="NCBI Taxonomy" id="412755"/>
    <lineage>
        <taxon>unclassified sequences</taxon>
        <taxon>metagenomes</taxon>
        <taxon>ecological metagenomes</taxon>
    </lineage>
</organism>
<comment type="caution">
    <text evidence="2">The sequence shown here is derived from an EMBL/GenBank/DDBJ whole genome shotgun (WGS) entry which is preliminary data.</text>
</comment>